<dbReference type="OrthoDB" id="573482at2"/>
<reference evidence="2 3" key="1">
    <citation type="submission" date="2019-11" db="EMBL/GenBank/DDBJ databases">
        <title>Terrilactibacillus tamarindus sp. nov. BCM23-1 isolated from bark of Tamarindus indica.</title>
        <authorList>
            <person name="Kingkaew E."/>
            <person name="Tanasupawat S."/>
        </authorList>
    </citation>
    <scope>NUCLEOTIDE SEQUENCE [LARGE SCALE GENOMIC DNA]</scope>
    <source>
        <strain evidence="2 3">BCM23-1</strain>
    </source>
</reference>
<dbReference type="AlphaFoldDB" id="A0A6N8CLK6"/>
<proteinExistence type="predicted"/>
<dbReference type="RefSeq" id="WP_155216103.1">
    <property type="nucleotide sequence ID" value="NZ_WNHB01000002.1"/>
</dbReference>
<evidence type="ECO:0000259" key="1">
    <source>
        <dbReference type="Pfam" id="PF02915"/>
    </source>
</evidence>
<feature type="domain" description="Rubrerythrin diiron-binding" evidence="1">
    <location>
        <begin position="33"/>
        <end position="84"/>
    </location>
</feature>
<dbReference type="CDD" id="cd00657">
    <property type="entry name" value="Ferritin_like"/>
    <property type="match status" value="1"/>
</dbReference>
<dbReference type="Proteomes" id="UP000440978">
    <property type="component" value="Unassembled WGS sequence"/>
</dbReference>
<comment type="caution">
    <text evidence="2">The sequence shown here is derived from an EMBL/GenBank/DDBJ whole genome shotgun (WGS) entry which is preliminary data.</text>
</comment>
<evidence type="ECO:0000313" key="2">
    <source>
        <dbReference type="EMBL" id="MTT30681.1"/>
    </source>
</evidence>
<accession>A0A6N8CLK6</accession>
<sequence>MNLILSKEYDILSEIIEGFLLQSDVQNLQNYLEVLKFRVEDEQNTVDFYMEIADQSRLPIIKETFQRAAKDEQNHAVWFLLFLTQK</sequence>
<dbReference type="InterPro" id="IPR003251">
    <property type="entry name" value="Rr_diiron-bd_dom"/>
</dbReference>
<dbReference type="Pfam" id="PF02915">
    <property type="entry name" value="Rubrerythrin"/>
    <property type="match status" value="1"/>
</dbReference>
<dbReference type="GO" id="GO:0046872">
    <property type="term" value="F:metal ion binding"/>
    <property type="evidence" value="ECO:0007669"/>
    <property type="project" value="InterPro"/>
</dbReference>
<dbReference type="GO" id="GO:0016491">
    <property type="term" value="F:oxidoreductase activity"/>
    <property type="evidence" value="ECO:0007669"/>
    <property type="project" value="InterPro"/>
</dbReference>
<dbReference type="Gene3D" id="1.20.5.420">
    <property type="entry name" value="Immunoglobulin FC, subunit C"/>
    <property type="match status" value="1"/>
</dbReference>
<name>A0A6N8CLK6_9BACI</name>
<dbReference type="SUPFAM" id="SSF47240">
    <property type="entry name" value="Ferritin-like"/>
    <property type="match status" value="1"/>
</dbReference>
<dbReference type="InterPro" id="IPR009078">
    <property type="entry name" value="Ferritin-like_SF"/>
</dbReference>
<keyword evidence="3" id="KW-1185">Reference proteome</keyword>
<protein>
    <recommendedName>
        <fullName evidence="1">Rubrerythrin diiron-binding domain-containing protein</fullName>
    </recommendedName>
</protein>
<evidence type="ECO:0000313" key="3">
    <source>
        <dbReference type="Proteomes" id="UP000440978"/>
    </source>
</evidence>
<gene>
    <name evidence="2" type="ORF">GMB86_01460</name>
</gene>
<organism evidence="2 3">
    <name type="scientific">Terrilactibacillus tamarindi</name>
    <dbReference type="NCBI Taxonomy" id="2599694"/>
    <lineage>
        <taxon>Bacteria</taxon>
        <taxon>Bacillati</taxon>
        <taxon>Bacillota</taxon>
        <taxon>Bacilli</taxon>
        <taxon>Bacillales</taxon>
        <taxon>Bacillaceae</taxon>
        <taxon>Terrilactibacillus</taxon>
    </lineage>
</organism>
<dbReference type="EMBL" id="WNHB01000002">
    <property type="protein sequence ID" value="MTT30681.1"/>
    <property type="molecule type" value="Genomic_DNA"/>
</dbReference>